<evidence type="ECO:0000256" key="1">
    <source>
        <dbReference type="SAM" id="SignalP"/>
    </source>
</evidence>
<sequence>MRRRSLLLLCASGLGLLSLLQLHQALRALVSGRQHRREIFLSGVTPPNHGAPSMVPTSAEPVDLYLRSFHLSDDMNEYYYVTPSGFRCLKEGSQRQPSSSLQSTLTSRGRIYELAGVKGEHCFCRPGWHGPHCSIPTVAQHSNLPSRGDLRLRTSPRRVLNVVNVNHELDLLEARFNELRGTVDVFVVCESNYTAYGEPRTLLFHRALHNGSFAATQGHLLYVFLDHFPAGGRQNGWVADDYLRTYASQQGLARIWGLRPDDLFVINDADELPLREGILFLKLHDGWPEPVGIHLRPSIYGFFWRQPGSLQVLTASTVRTLTEIYNSDGILLRRRHYYDMPGFRDYERRSQKRLAEWALGSSLHLAGWHCSWCFSPEGILHKLISAQNGDFPRWGDYPEKRDLVYIRELVRTGGWFDGTLRDLPMANPSERLYAPRNIPYPLQSWTNQASHH</sequence>
<dbReference type="Proteomes" id="UP000694388">
    <property type="component" value="Unplaced"/>
</dbReference>
<dbReference type="PANTHER" id="PTHR12224:SF0">
    <property type="entry name" value="BETA-1,4-MANNOSYL-GLYCOPROTEIN 4-BETA-N-ACETYLGLUCOSAMINYLTRANSFERASE"/>
    <property type="match status" value="1"/>
</dbReference>
<feature type="chain" id="PRO_5044680523" evidence="1">
    <location>
        <begin position="26"/>
        <end position="452"/>
    </location>
</feature>
<feature type="signal peptide" evidence="1">
    <location>
        <begin position="1"/>
        <end position="25"/>
    </location>
</feature>
<dbReference type="GeneTree" id="ENSGT00390000008221"/>
<keyword evidence="1" id="KW-0732">Signal</keyword>
<dbReference type="Pfam" id="PF04724">
    <property type="entry name" value="Glyco_transf_17"/>
    <property type="match status" value="1"/>
</dbReference>
<dbReference type="Ensembl" id="ENSEBUT00000017316.1">
    <property type="protein sequence ID" value="ENSEBUP00000016740.1"/>
    <property type="gene ID" value="ENSEBUG00000010505.1"/>
</dbReference>
<proteinExistence type="predicted"/>
<dbReference type="Ensembl" id="ENSEBUT00000017322.1">
    <property type="protein sequence ID" value="ENSEBUP00000016747.1"/>
    <property type="gene ID" value="ENSEBUG00000010505.1"/>
</dbReference>
<accession>A0A8C4QLK2</accession>
<dbReference type="OMA" id="VRTGGWF"/>
<evidence type="ECO:0000313" key="3">
    <source>
        <dbReference type="Proteomes" id="UP000694388"/>
    </source>
</evidence>
<reference evidence="2" key="1">
    <citation type="submission" date="2025-05" db="UniProtKB">
        <authorList>
            <consortium name="Ensembl"/>
        </authorList>
    </citation>
    <scope>IDENTIFICATION</scope>
</reference>
<keyword evidence="3" id="KW-1185">Reference proteome</keyword>
<organism evidence="2 3">
    <name type="scientific">Eptatretus burgeri</name>
    <name type="common">Inshore hagfish</name>
    <dbReference type="NCBI Taxonomy" id="7764"/>
    <lineage>
        <taxon>Eukaryota</taxon>
        <taxon>Metazoa</taxon>
        <taxon>Chordata</taxon>
        <taxon>Craniata</taxon>
        <taxon>Vertebrata</taxon>
        <taxon>Cyclostomata</taxon>
        <taxon>Myxini</taxon>
        <taxon>Myxiniformes</taxon>
        <taxon>Myxinidae</taxon>
        <taxon>Eptatretinae</taxon>
        <taxon>Eptatretus</taxon>
    </lineage>
</organism>
<name>A0A8C4QLK2_EPTBU</name>
<protein>
    <submittedName>
        <fullName evidence="2">Beta-1,4-mannosyl-glycoprotein 4-beta-N-acetylglucosaminyltransferase b</fullName>
    </submittedName>
</protein>
<evidence type="ECO:0000313" key="2">
    <source>
        <dbReference type="Ensembl" id="ENSEBUP00000016740.1"/>
    </source>
</evidence>
<dbReference type="GO" id="GO:0006044">
    <property type="term" value="P:N-acetylglucosamine metabolic process"/>
    <property type="evidence" value="ECO:0007669"/>
    <property type="project" value="TreeGrafter"/>
</dbReference>
<dbReference type="PANTHER" id="PTHR12224">
    <property type="entry name" value="BETA-1,4-MANNOSYL-GLYCOPROTEIN BETA-1,4-N-ACETYLGLUCOSAMINYL-TRANSFERASE"/>
    <property type="match status" value="1"/>
</dbReference>
<dbReference type="GO" id="GO:0016020">
    <property type="term" value="C:membrane"/>
    <property type="evidence" value="ECO:0007669"/>
    <property type="project" value="InterPro"/>
</dbReference>
<dbReference type="GO" id="GO:0003830">
    <property type="term" value="F:beta-1,4-mannosylglycoprotein 4-beta-N-acetylglucosaminyltransferase activity"/>
    <property type="evidence" value="ECO:0007669"/>
    <property type="project" value="InterPro"/>
</dbReference>
<dbReference type="AlphaFoldDB" id="A0A8C4QLK2"/>
<dbReference type="InterPro" id="IPR006813">
    <property type="entry name" value="Glyco_trans_17"/>
</dbReference>